<dbReference type="EMBL" id="JBHUCX010000020">
    <property type="protein sequence ID" value="MFD1674471.1"/>
    <property type="molecule type" value="Genomic_DNA"/>
</dbReference>
<dbReference type="InterPro" id="IPR024425">
    <property type="entry name" value="LiaF-like_C"/>
</dbReference>
<organism evidence="5 6">
    <name type="scientific">Alicyclobacillus fodiniaquatilis</name>
    <dbReference type="NCBI Taxonomy" id="1661150"/>
    <lineage>
        <taxon>Bacteria</taxon>
        <taxon>Bacillati</taxon>
        <taxon>Bacillota</taxon>
        <taxon>Bacilli</taxon>
        <taxon>Bacillales</taxon>
        <taxon>Alicyclobacillaceae</taxon>
        <taxon>Alicyclobacillus</taxon>
    </lineage>
</organism>
<comment type="caution">
    <text evidence="5">The sequence shown here is derived from an EMBL/GenBank/DDBJ whole genome shotgun (WGS) entry which is preliminary data.</text>
</comment>
<evidence type="ECO:0000256" key="1">
    <source>
        <dbReference type="SAM" id="MobiDB-lite"/>
    </source>
</evidence>
<evidence type="ECO:0000256" key="2">
    <source>
        <dbReference type="SAM" id="Phobius"/>
    </source>
</evidence>
<keyword evidence="2" id="KW-1133">Transmembrane helix</keyword>
<keyword evidence="6" id="KW-1185">Reference proteome</keyword>
<dbReference type="Pfam" id="PF09922">
    <property type="entry name" value="LiaF-like_C"/>
    <property type="match status" value="1"/>
</dbReference>
<proteinExistence type="predicted"/>
<evidence type="ECO:0000313" key="6">
    <source>
        <dbReference type="Proteomes" id="UP001597079"/>
    </source>
</evidence>
<accession>A0ABW4JDJ3</accession>
<feature type="region of interest" description="Disordered" evidence="1">
    <location>
        <begin position="117"/>
        <end position="149"/>
    </location>
</feature>
<dbReference type="RefSeq" id="WP_377942338.1">
    <property type="nucleotide sequence ID" value="NZ_JBHUCX010000020.1"/>
</dbReference>
<dbReference type="PIRSF" id="PIRSF031509">
    <property type="entry name" value="Cell_wall_LiaF/YvqF"/>
    <property type="match status" value="1"/>
</dbReference>
<dbReference type="InterPro" id="IPR054331">
    <property type="entry name" value="LiaF_TM"/>
</dbReference>
<gene>
    <name evidence="5" type="primary">liaF</name>
    <name evidence="5" type="ORF">ACFSB2_07095</name>
</gene>
<dbReference type="InterPro" id="IPR016975">
    <property type="entry name" value="Cell_wall_LiaF"/>
</dbReference>
<sequence length="286" mass="32055">MGRNAAIGSLVVIIGIVYLLIQMNLMPVSISWTSGAVLWPLLLVIFGCFGLNELGRRRKIPWGSLFMIVLGLVYALKGTGQFPGLNQIGYWSLLFTLAVIFIGLSFIVPRRRKRRDEPSVHNANQDDEMELWEESEENDSKKKDTDSTNVKTVEVVARKKDRNQRKMEWRVIGDLSLGKSTWVLHDMNLWNGIGDVRINLATAHIEDGSYQIEISGWIGDVRVLVPEDLPVSVEAGVSLGDVVVFGDRNSGTGRFIQVQDANFATASRRCRIFIDLRIGDVEVVRV</sequence>
<protein>
    <submittedName>
        <fullName evidence="5">Cell wall-active antibiotics response protein LiaF</fullName>
    </submittedName>
</protein>
<feature type="transmembrane region" description="Helical" evidence="2">
    <location>
        <begin position="7"/>
        <end position="26"/>
    </location>
</feature>
<feature type="compositionally biased region" description="Acidic residues" evidence="1">
    <location>
        <begin position="125"/>
        <end position="137"/>
    </location>
</feature>
<dbReference type="NCBIfam" id="NF040535">
    <property type="entry name" value="LiaF_C_term"/>
    <property type="match status" value="1"/>
</dbReference>
<dbReference type="InterPro" id="IPR047793">
    <property type="entry name" value="LiaF_C"/>
</dbReference>
<keyword evidence="2" id="KW-0472">Membrane</keyword>
<evidence type="ECO:0000259" key="4">
    <source>
        <dbReference type="Pfam" id="PF22570"/>
    </source>
</evidence>
<dbReference type="Pfam" id="PF22570">
    <property type="entry name" value="LiaF-TM"/>
    <property type="match status" value="1"/>
</dbReference>
<keyword evidence="2" id="KW-0812">Transmembrane</keyword>
<reference evidence="6" key="1">
    <citation type="journal article" date="2019" name="Int. J. Syst. Evol. Microbiol.">
        <title>The Global Catalogue of Microorganisms (GCM) 10K type strain sequencing project: providing services to taxonomists for standard genome sequencing and annotation.</title>
        <authorList>
            <consortium name="The Broad Institute Genomics Platform"/>
            <consortium name="The Broad Institute Genome Sequencing Center for Infectious Disease"/>
            <person name="Wu L."/>
            <person name="Ma J."/>
        </authorList>
    </citation>
    <scope>NUCLEOTIDE SEQUENCE [LARGE SCALE GENOMIC DNA]</scope>
    <source>
        <strain evidence="6">CGMCC 1.12286</strain>
    </source>
</reference>
<evidence type="ECO:0000259" key="3">
    <source>
        <dbReference type="Pfam" id="PF09922"/>
    </source>
</evidence>
<feature type="transmembrane region" description="Helical" evidence="2">
    <location>
        <begin position="32"/>
        <end position="51"/>
    </location>
</feature>
<dbReference type="Proteomes" id="UP001597079">
    <property type="component" value="Unassembled WGS sequence"/>
</dbReference>
<evidence type="ECO:0000313" key="5">
    <source>
        <dbReference type="EMBL" id="MFD1674471.1"/>
    </source>
</evidence>
<name>A0ABW4JDJ3_9BACL</name>
<feature type="transmembrane region" description="Helical" evidence="2">
    <location>
        <begin position="88"/>
        <end position="108"/>
    </location>
</feature>
<feature type="transmembrane region" description="Helical" evidence="2">
    <location>
        <begin position="60"/>
        <end position="76"/>
    </location>
</feature>
<feature type="domain" description="LiaF transmembrane" evidence="4">
    <location>
        <begin position="7"/>
        <end position="113"/>
    </location>
</feature>
<feature type="domain" description="Cell wall-active antibiotics response LiaF-like C-terminal" evidence="3">
    <location>
        <begin position="172"/>
        <end position="283"/>
    </location>
</feature>